<dbReference type="Pfam" id="PF23584">
    <property type="entry name" value="DUF7136"/>
    <property type="match status" value="1"/>
</dbReference>
<dbReference type="RefSeq" id="XP_070901249.1">
    <property type="nucleotide sequence ID" value="XM_071045068.1"/>
</dbReference>
<proteinExistence type="predicted"/>
<dbReference type="Proteomes" id="UP001610444">
    <property type="component" value="Unassembled WGS sequence"/>
</dbReference>
<keyword evidence="5" id="KW-1185">Reference proteome</keyword>
<sequence>MGLLPISLSPPLLTTLPFPFTTATQTTTPDPIPIPAPPQNIEADLIFPTNTTYTPLAYFPLIIGLTNTPVTWPLHAILWIILEPLDAETRNHSHTGGYEEWEPFPFPADGGLNFTVGIPPSDPYIYHVFPAMLRGFSRGRWRAVWEFGFLHSCREGSERVDDHWWDWGIGREVFFTITDDDDDDGYGDNDNGSEGGRRDSISEAHDVDDVLRSWDCTTLEPPSGTATDSELAAAFEVLGWKTLEPEHGPLSNYTYCPILKNNMNAGAGATVPEPCNLVFGESDIEAIVADARRISGCHGRTLGEMEWDCYGREERMRRKWRWGIGVIVLVLGVYTVVAVGRGWRVGYLGNARSFLLYLSDGISQIRKARILLS</sequence>
<dbReference type="GeneID" id="98160232"/>
<evidence type="ECO:0000313" key="5">
    <source>
        <dbReference type="Proteomes" id="UP001610444"/>
    </source>
</evidence>
<keyword evidence="2" id="KW-1133">Transmembrane helix</keyword>
<gene>
    <name evidence="4" type="ORF">BJX68DRAFT_264831</name>
</gene>
<keyword evidence="2" id="KW-0472">Membrane</keyword>
<evidence type="ECO:0000256" key="2">
    <source>
        <dbReference type="SAM" id="Phobius"/>
    </source>
</evidence>
<reference evidence="4 5" key="1">
    <citation type="submission" date="2024-07" db="EMBL/GenBank/DDBJ databases">
        <title>Section-level genome sequencing and comparative genomics of Aspergillus sections Usti and Cavernicolus.</title>
        <authorList>
            <consortium name="Lawrence Berkeley National Laboratory"/>
            <person name="Nybo J.L."/>
            <person name="Vesth T.C."/>
            <person name="Theobald S."/>
            <person name="Frisvad J.C."/>
            <person name="Larsen T.O."/>
            <person name="Kjaerboelling I."/>
            <person name="Rothschild-Mancinelli K."/>
            <person name="Lyhne E.K."/>
            <person name="Kogle M.E."/>
            <person name="Barry K."/>
            <person name="Clum A."/>
            <person name="Na H."/>
            <person name="Ledsgaard L."/>
            <person name="Lin J."/>
            <person name="Lipzen A."/>
            <person name="Kuo A."/>
            <person name="Riley R."/>
            <person name="Mondo S."/>
            <person name="LaButti K."/>
            <person name="Haridas S."/>
            <person name="Pangalinan J."/>
            <person name="Salamov A.A."/>
            <person name="Simmons B.A."/>
            <person name="Magnuson J.K."/>
            <person name="Chen J."/>
            <person name="Drula E."/>
            <person name="Henrissat B."/>
            <person name="Wiebenga A."/>
            <person name="Lubbers R.J."/>
            <person name="Gomes A.C."/>
            <person name="Macurrencykelacurrency M.R."/>
            <person name="Stajich J."/>
            <person name="Grigoriev I.V."/>
            <person name="Mortensen U.H."/>
            <person name="De vries R.P."/>
            <person name="Baker S.E."/>
            <person name="Andersen M.R."/>
        </authorList>
    </citation>
    <scope>NUCLEOTIDE SEQUENCE [LARGE SCALE GENOMIC DNA]</scope>
    <source>
        <strain evidence="4 5">CBS 756.74</strain>
    </source>
</reference>
<feature type="domain" description="DUF7136" evidence="3">
    <location>
        <begin position="38"/>
        <end position="180"/>
    </location>
</feature>
<dbReference type="EMBL" id="JBFXLR010000012">
    <property type="protein sequence ID" value="KAL2854084.1"/>
    <property type="molecule type" value="Genomic_DNA"/>
</dbReference>
<dbReference type="InterPro" id="IPR055560">
    <property type="entry name" value="DUF7136"/>
</dbReference>
<evidence type="ECO:0000259" key="3">
    <source>
        <dbReference type="Pfam" id="PF23584"/>
    </source>
</evidence>
<comment type="caution">
    <text evidence="4">The sequence shown here is derived from an EMBL/GenBank/DDBJ whole genome shotgun (WGS) entry which is preliminary data.</text>
</comment>
<protein>
    <recommendedName>
        <fullName evidence="3">DUF7136 domain-containing protein</fullName>
    </recommendedName>
</protein>
<name>A0ABR4KQJ4_9EURO</name>
<evidence type="ECO:0000256" key="1">
    <source>
        <dbReference type="SAM" id="MobiDB-lite"/>
    </source>
</evidence>
<feature type="region of interest" description="Disordered" evidence="1">
    <location>
        <begin position="180"/>
        <end position="202"/>
    </location>
</feature>
<accession>A0ABR4KQJ4</accession>
<organism evidence="4 5">
    <name type="scientific">Aspergillus pseudodeflectus</name>
    <dbReference type="NCBI Taxonomy" id="176178"/>
    <lineage>
        <taxon>Eukaryota</taxon>
        <taxon>Fungi</taxon>
        <taxon>Dikarya</taxon>
        <taxon>Ascomycota</taxon>
        <taxon>Pezizomycotina</taxon>
        <taxon>Eurotiomycetes</taxon>
        <taxon>Eurotiomycetidae</taxon>
        <taxon>Eurotiales</taxon>
        <taxon>Aspergillaceae</taxon>
        <taxon>Aspergillus</taxon>
        <taxon>Aspergillus subgen. Nidulantes</taxon>
    </lineage>
</organism>
<keyword evidence="2" id="KW-0812">Transmembrane</keyword>
<evidence type="ECO:0000313" key="4">
    <source>
        <dbReference type="EMBL" id="KAL2854084.1"/>
    </source>
</evidence>
<feature type="transmembrane region" description="Helical" evidence="2">
    <location>
        <begin position="322"/>
        <end position="343"/>
    </location>
</feature>